<evidence type="ECO:0000259" key="2">
    <source>
        <dbReference type="Pfam" id="PF03432"/>
    </source>
</evidence>
<evidence type="ECO:0000313" key="4">
    <source>
        <dbReference type="Proteomes" id="UP001232063"/>
    </source>
</evidence>
<evidence type="ECO:0000256" key="1">
    <source>
        <dbReference type="SAM" id="MobiDB-lite"/>
    </source>
</evidence>
<proteinExistence type="predicted"/>
<keyword evidence="4" id="KW-1185">Reference proteome</keyword>
<reference evidence="3" key="1">
    <citation type="submission" date="2023-05" db="EMBL/GenBank/DDBJ databases">
        <authorList>
            <person name="Zhang X."/>
        </authorList>
    </citation>
    <scope>NUCLEOTIDE SEQUENCE</scope>
    <source>
        <strain evidence="3">BD1B2-1</strain>
    </source>
</reference>
<feature type="compositionally biased region" description="Low complexity" evidence="1">
    <location>
        <begin position="410"/>
        <end position="425"/>
    </location>
</feature>
<feature type="compositionally biased region" description="Basic residues" evidence="1">
    <location>
        <begin position="431"/>
        <end position="447"/>
    </location>
</feature>
<sequence length="447" mass="50341">MVAVIKTSASIHRIVNYNENKVKEGVAHCIAAVNYPREIDELSISQKLNRLLNQVALNENVTRNSVHISLNFDPSEKLSHEQLQEIAETYMDKIGFGSQPYLVYEHLDAAHPHIHIVSIKVRSDGSRIDMQNIGRNQSEKARKEIEKTFGLVQASGNKQKPANKLLPVNVQKVQYGKSETKKAISTILDFVLNNYNYTSLPELNAVLKQYNILADRGSEESRVYQTNGLVYRLLNENGEKVGVPIKASDFHNKPTLAFLETRFTINQTTRKPYQNRIRNAIDLALRTPANITLSELVKALAKEGIAVVLQQNAQGLLYGITYVDHQTRCVCKGSALGKTYSARSIAERCKQTIEQKDTSHFEPTIKSQSHSIVNKNNTLSDKPSKNTPQSSELPQSPVPVQSTEQSMTHTVLTTLLQLEQTAEQVPQDLKKRGRKRKRRTNRNQHSS</sequence>
<accession>A0AAE3R5F4</accession>
<comment type="caution">
    <text evidence="3">The sequence shown here is derived from an EMBL/GenBank/DDBJ whole genome shotgun (WGS) entry which is preliminary data.</text>
</comment>
<name>A0AAE3R5F4_9BACT</name>
<evidence type="ECO:0000313" key="3">
    <source>
        <dbReference type="EMBL" id="MDJ1503555.1"/>
    </source>
</evidence>
<dbReference type="AlphaFoldDB" id="A0AAE3R5F4"/>
<feature type="region of interest" description="Disordered" evidence="1">
    <location>
        <begin position="359"/>
        <end position="447"/>
    </location>
</feature>
<protein>
    <submittedName>
        <fullName evidence="3">Relaxase/mobilization nuclease domain-containing protein</fullName>
    </submittedName>
</protein>
<organism evidence="3 4">
    <name type="scientific">Xanthocytophaga agilis</name>
    <dbReference type="NCBI Taxonomy" id="3048010"/>
    <lineage>
        <taxon>Bacteria</taxon>
        <taxon>Pseudomonadati</taxon>
        <taxon>Bacteroidota</taxon>
        <taxon>Cytophagia</taxon>
        <taxon>Cytophagales</taxon>
        <taxon>Rhodocytophagaceae</taxon>
        <taxon>Xanthocytophaga</taxon>
    </lineage>
</organism>
<dbReference type="Proteomes" id="UP001232063">
    <property type="component" value="Unassembled WGS sequence"/>
</dbReference>
<dbReference type="InterPro" id="IPR005094">
    <property type="entry name" value="Endonuclease_MobA/VirD2"/>
</dbReference>
<dbReference type="EMBL" id="JASJOU010000008">
    <property type="protein sequence ID" value="MDJ1503555.1"/>
    <property type="molecule type" value="Genomic_DNA"/>
</dbReference>
<dbReference type="RefSeq" id="WP_314514172.1">
    <property type="nucleotide sequence ID" value="NZ_JASJOU010000008.1"/>
</dbReference>
<gene>
    <name evidence="3" type="ORF">QNI22_23005</name>
</gene>
<feature type="compositionally biased region" description="Polar residues" evidence="1">
    <location>
        <begin position="365"/>
        <end position="409"/>
    </location>
</feature>
<feature type="domain" description="MobA/VirD2-like nuclease" evidence="2">
    <location>
        <begin position="17"/>
        <end position="151"/>
    </location>
</feature>
<dbReference type="Pfam" id="PF03432">
    <property type="entry name" value="Relaxase"/>
    <property type="match status" value="1"/>
</dbReference>